<dbReference type="Proteomes" id="UP000053766">
    <property type="component" value="Unassembled WGS sequence"/>
</dbReference>
<dbReference type="SUPFAM" id="SSF48371">
    <property type="entry name" value="ARM repeat"/>
    <property type="match status" value="1"/>
</dbReference>
<proteinExistence type="inferred from homology"/>
<dbReference type="GO" id="GO:0003723">
    <property type="term" value="F:RNA binding"/>
    <property type="evidence" value="ECO:0007669"/>
    <property type="project" value="TreeGrafter"/>
</dbReference>
<dbReference type="AlphaFoldDB" id="A0A0D8YB19"/>
<keyword evidence="2" id="KW-0053">Apoptosis</keyword>
<sequence>MICDVAALYEIYERLEANKPKDVADIQFCIDAIRSDDSQTKKLAIQLAFRFFDVFPDKRAAALNALMSQLTVPDVEVQKLVIKGLPTTCLHHADYVDQVGDVLAQLLTVQDNHELLLVRKSLSSILTRHPKASLLAIYCAVLNAESVEEKVAMLKFMDEKVNFLLVGKLSPLMREKVAAVYSEMLAVSTPEEIEIVLRLIEKSNLITKEDKLSTYDTALEQLVEKGIDLDVECANNSETFIDAINNVIKFALILNLTPHSYTLSREMANYLFSKVEKLSLIHYSDRKDILKVLATITHLDNFEEPDDYSFVVKLFDYLREISPDPSVANFDSDSHFGQINNIEWYRELMELEMVCIILYNVLQRKRFIAKKLLFFSNIWKPRIQYLVNVIRVFTQHLKKTLDNEVERDTESSRNYSMVLDIANNVGLIANCFLVNICDLRITISPSWTRHIHYGDVAIYSIHIYLTSDLQN</sequence>
<dbReference type="GO" id="GO:0043066">
    <property type="term" value="P:negative regulation of apoptotic process"/>
    <property type="evidence" value="ECO:0007669"/>
    <property type="project" value="TreeGrafter"/>
</dbReference>
<evidence type="ECO:0000313" key="4">
    <source>
        <dbReference type="Proteomes" id="UP000053766"/>
    </source>
</evidence>
<evidence type="ECO:0000256" key="2">
    <source>
        <dbReference type="ARBA" id="ARBA00022703"/>
    </source>
</evidence>
<accession>A0A0D8YB19</accession>
<dbReference type="STRING" id="29172.A0A0D8YB19"/>
<evidence type="ECO:0000256" key="1">
    <source>
        <dbReference type="ARBA" id="ARBA00009515"/>
    </source>
</evidence>
<organism evidence="3 4">
    <name type="scientific">Dictyocaulus viviparus</name>
    <name type="common">Bovine lungworm</name>
    <dbReference type="NCBI Taxonomy" id="29172"/>
    <lineage>
        <taxon>Eukaryota</taxon>
        <taxon>Metazoa</taxon>
        <taxon>Ecdysozoa</taxon>
        <taxon>Nematoda</taxon>
        <taxon>Chromadorea</taxon>
        <taxon>Rhabditida</taxon>
        <taxon>Rhabditina</taxon>
        <taxon>Rhabditomorpha</taxon>
        <taxon>Strongyloidea</taxon>
        <taxon>Metastrongylidae</taxon>
        <taxon>Dictyocaulus</taxon>
    </lineage>
</organism>
<evidence type="ECO:0000313" key="3">
    <source>
        <dbReference type="EMBL" id="KJH53402.1"/>
    </source>
</evidence>
<dbReference type="EMBL" id="KN716152">
    <property type="protein sequence ID" value="KJH53402.1"/>
    <property type="molecule type" value="Genomic_DNA"/>
</dbReference>
<dbReference type="PANTHER" id="PTHR12758:SF19">
    <property type="entry name" value="APOPTOSIS INHIBITOR 5"/>
    <property type="match status" value="1"/>
</dbReference>
<dbReference type="OrthoDB" id="19224at2759"/>
<keyword evidence="4" id="KW-1185">Reference proteome</keyword>
<name>A0A0D8YB19_DICVI</name>
<dbReference type="GO" id="GO:0006915">
    <property type="term" value="P:apoptotic process"/>
    <property type="evidence" value="ECO:0007669"/>
    <property type="project" value="UniProtKB-KW"/>
</dbReference>
<dbReference type="PANTHER" id="PTHR12758">
    <property type="entry name" value="APOPTOSIS INHIBITOR 5-RELATED"/>
    <property type="match status" value="1"/>
</dbReference>
<dbReference type="InterPro" id="IPR016024">
    <property type="entry name" value="ARM-type_fold"/>
</dbReference>
<comment type="similarity">
    <text evidence="1">Belongs to the API5 family.</text>
</comment>
<dbReference type="Pfam" id="PF05918">
    <property type="entry name" value="API5"/>
    <property type="match status" value="1"/>
</dbReference>
<reference evidence="3 4" key="1">
    <citation type="submission" date="2013-11" db="EMBL/GenBank/DDBJ databases">
        <title>Draft genome of the bovine lungworm Dictyocaulus viviparus.</title>
        <authorList>
            <person name="Mitreva M."/>
        </authorList>
    </citation>
    <scope>NUCLEOTIDE SEQUENCE [LARGE SCALE GENOMIC DNA]</scope>
    <source>
        <strain evidence="3 4">HannoverDv2000</strain>
    </source>
</reference>
<reference evidence="4" key="2">
    <citation type="journal article" date="2016" name="Sci. Rep.">
        <title>Dictyocaulus viviparus genome, variome and transcriptome elucidate lungworm biology and support future intervention.</title>
        <authorList>
            <person name="McNulty S.N."/>
            <person name="Strube C."/>
            <person name="Rosa B.A."/>
            <person name="Martin J.C."/>
            <person name="Tyagi R."/>
            <person name="Choi Y.J."/>
            <person name="Wang Q."/>
            <person name="Hallsworth Pepin K."/>
            <person name="Zhang X."/>
            <person name="Ozersky P."/>
            <person name="Wilson R.K."/>
            <person name="Sternberg P.W."/>
            <person name="Gasser R.B."/>
            <person name="Mitreva M."/>
        </authorList>
    </citation>
    <scope>NUCLEOTIDE SEQUENCE [LARGE SCALE GENOMIC DNA]</scope>
    <source>
        <strain evidence="4">HannoverDv2000</strain>
    </source>
</reference>
<protein>
    <submittedName>
        <fullName evidence="3">Apoptosis inhibitory protein 5</fullName>
    </submittedName>
</protein>
<gene>
    <name evidence="3" type="ORF">DICVIV_00340</name>
</gene>
<dbReference type="InterPro" id="IPR008383">
    <property type="entry name" value="API5"/>
</dbReference>
<dbReference type="GO" id="GO:0005634">
    <property type="term" value="C:nucleus"/>
    <property type="evidence" value="ECO:0007669"/>
    <property type="project" value="TreeGrafter"/>
</dbReference>